<evidence type="ECO:0000256" key="1">
    <source>
        <dbReference type="SAM" id="SignalP"/>
    </source>
</evidence>
<organism evidence="2 3">
    <name type="scientific">Microvirgula aerodenitrificans</name>
    <dbReference type="NCBI Taxonomy" id="57480"/>
    <lineage>
        <taxon>Bacteria</taxon>
        <taxon>Pseudomonadati</taxon>
        <taxon>Pseudomonadota</taxon>
        <taxon>Betaproteobacteria</taxon>
        <taxon>Neisseriales</taxon>
        <taxon>Aquaspirillaceae</taxon>
        <taxon>Microvirgula</taxon>
    </lineage>
</organism>
<dbReference type="OrthoDB" id="9797653at2"/>
<dbReference type="InterPro" id="IPR044855">
    <property type="entry name" value="CoA-Trfase_III_dom3_sf"/>
</dbReference>
<dbReference type="KEGG" id="maer:DAI18_12695"/>
<feature type="chain" id="PRO_5015397352" evidence="1">
    <location>
        <begin position="22"/>
        <end position="605"/>
    </location>
</feature>
<keyword evidence="3" id="KW-1185">Reference proteome</keyword>
<dbReference type="Pfam" id="PF02515">
    <property type="entry name" value="CoA_transf_3"/>
    <property type="match status" value="2"/>
</dbReference>
<dbReference type="SUPFAM" id="SSF89796">
    <property type="entry name" value="CoA-transferase family III (CaiB/BaiF)"/>
    <property type="match status" value="2"/>
</dbReference>
<proteinExistence type="predicted"/>
<dbReference type="InterPro" id="IPR023606">
    <property type="entry name" value="CoA-Trfase_III_dom_1_sf"/>
</dbReference>
<evidence type="ECO:0000313" key="2">
    <source>
        <dbReference type="EMBL" id="AVY94800.1"/>
    </source>
</evidence>
<dbReference type="GO" id="GO:0003824">
    <property type="term" value="F:catalytic activity"/>
    <property type="evidence" value="ECO:0007669"/>
    <property type="project" value="InterPro"/>
</dbReference>
<dbReference type="STRING" id="1122240.GCA_000620105_01775"/>
<dbReference type="InterPro" id="IPR050509">
    <property type="entry name" value="CoA-transferase_III"/>
</dbReference>
<gene>
    <name evidence="2" type="ORF">DAI18_12695</name>
</gene>
<accession>A0A2S0PBN1</accession>
<dbReference type="AlphaFoldDB" id="A0A2S0PBN1"/>
<evidence type="ECO:0000313" key="3">
    <source>
        <dbReference type="Proteomes" id="UP000244173"/>
    </source>
</evidence>
<dbReference type="RefSeq" id="WP_107889594.1">
    <property type="nucleotide sequence ID" value="NZ_CP028519.1"/>
</dbReference>
<reference evidence="2 3" key="1">
    <citation type="submission" date="2018-04" db="EMBL/GenBank/DDBJ databases">
        <title>Denitrifier Microvirgula.</title>
        <authorList>
            <person name="Anderson E."/>
            <person name="Jang J."/>
            <person name="Ishii S."/>
        </authorList>
    </citation>
    <scope>NUCLEOTIDE SEQUENCE [LARGE SCALE GENOMIC DNA]</scope>
    <source>
        <strain evidence="2 3">BE2.4</strain>
    </source>
</reference>
<dbReference type="Gene3D" id="3.40.50.10540">
    <property type="entry name" value="Crotonobetainyl-coa:carnitine coa-transferase, domain 1"/>
    <property type="match status" value="2"/>
</dbReference>
<sequence length="605" mass="62106">MVARLLNGCTLALCTPPPALAAFAGRLDYQARRLGLRRVDDGVRLAGGLGFTLHTPFTAPVCCDWLSQGGGHGHAAGEALLQAASGLMSVHGRAGGAPRLLGVDYVSTLASVLALNGALACAVGQWRGGRFPRCDGSLLGAALLAVGQYLADATAPDQDELAPAVPGEAAAHPPFVSADGIRFELEALEAGPWLRFWRSAGVAADVAGQGWQTFQWRYARAMARQPAPLPAAAAALPFASLCELARAAGIALSPLRTLAMRAGDAAEIELRRRGPWAFAFPPAAPLPPDPGRAPAALPLEGLVVLESCRRIQGPLAGHLLAMLGARVIRIEPPGGDALRGMPPLAGGCSARFDALNRLKTVIEIDLKSEAGRRELKARVAGADVFLHNWAPGKAAAFGLDRDDLLALKPTLVYARAAGWDDDANPGLPGTDFMAQAHTGVADAIASASGTRGGTLFAALDVLGGAVAAQGITAALFARRARHSGALVRTSLAGAASLLCASPADPGCSGAFPTADGMLALDCRDEGALARLADLLGGTPADGLAVLACRLREKGASDWLPLLAGAGIPAARVVEDLARLPRHPHAGPLLGDGVYAQVNSPWHFPA</sequence>
<dbReference type="EMBL" id="CP028519">
    <property type="protein sequence ID" value="AVY94800.1"/>
    <property type="molecule type" value="Genomic_DNA"/>
</dbReference>
<dbReference type="Gene3D" id="3.30.1540.10">
    <property type="entry name" value="formyl-coa transferase, domain 3"/>
    <property type="match status" value="1"/>
</dbReference>
<name>A0A2S0PBN1_9NEIS</name>
<protein>
    <submittedName>
        <fullName evidence="2">Carnitine dehydratase</fullName>
    </submittedName>
</protein>
<dbReference type="PANTHER" id="PTHR48228">
    <property type="entry name" value="SUCCINYL-COA--D-CITRAMALATE COA-TRANSFERASE"/>
    <property type="match status" value="1"/>
</dbReference>
<feature type="signal peptide" evidence="1">
    <location>
        <begin position="1"/>
        <end position="21"/>
    </location>
</feature>
<dbReference type="Proteomes" id="UP000244173">
    <property type="component" value="Chromosome"/>
</dbReference>
<dbReference type="PANTHER" id="PTHR48228:SF7">
    <property type="entry name" value="FATTY ACYL-COA TRANSFERASE RV3272-RELATED"/>
    <property type="match status" value="1"/>
</dbReference>
<dbReference type="InterPro" id="IPR003673">
    <property type="entry name" value="CoA-Trfase_fam_III"/>
</dbReference>
<keyword evidence="1" id="KW-0732">Signal</keyword>